<dbReference type="PRINTS" id="PR00359">
    <property type="entry name" value="BP450"/>
</dbReference>
<organism evidence="2 3">
    <name type="scientific">Stigmatella aurantiaca</name>
    <dbReference type="NCBI Taxonomy" id="41"/>
    <lineage>
        <taxon>Bacteria</taxon>
        <taxon>Pseudomonadati</taxon>
        <taxon>Myxococcota</taxon>
        <taxon>Myxococcia</taxon>
        <taxon>Myxococcales</taxon>
        <taxon>Cystobacterineae</taxon>
        <taxon>Archangiaceae</taxon>
        <taxon>Stigmatella</taxon>
    </lineage>
</organism>
<dbReference type="InterPro" id="IPR001128">
    <property type="entry name" value="Cyt_P450"/>
</dbReference>
<reference evidence="3" key="1">
    <citation type="submission" date="2016-10" db="EMBL/GenBank/DDBJ databases">
        <authorList>
            <person name="Varghese N."/>
            <person name="Submissions S."/>
        </authorList>
    </citation>
    <scope>NUCLEOTIDE SEQUENCE [LARGE SCALE GENOMIC DNA]</scope>
    <source>
        <strain evidence="3">DSM 17044</strain>
    </source>
</reference>
<dbReference type="Gene3D" id="1.10.630.10">
    <property type="entry name" value="Cytochrome P450"/>
    <property type="match status" value="1"/>
</dbReference>
<name>A0A1H7U113_STIAU</name>
<evidence type="ECO:0000313" key="2">
    <source>
        <dbReference type="EMBL" id="SEL90475.1"/>
    </source>
</evidence>
<proteinExistence type="inferred from homology"/>
<dbReference type="Proteomes" id="UP000182719">
    <property type="component" value="Unassembled WGS sequence"/>
</dbReference>
<sequence length="407" mass="44354">MTRRINLLSDEFRANPYPGYAELRRNRPVTQVEPAGLWAISRYEDVAFVLNTPQSFSPEGLRTVWEPAWLGYNPLAHATVMLEGAAAYPRQAWLKQALGPSALQQLEPRIRQFANALADELLPQKHTDFIASFALPLPALVLGELLGVDAADCRQLKNGSDDFACVLPKVPSDDALRIRNTVTHLTQFLEQHLEQERTAPPAEGLRGLLRAELQAGTMSLREGVELWTFLLVTGLETTVPLLANALLLLAGQPELLAQLRADRSLLPAFLEELLRYDPPTHGILRTALEPVTLSGVTVPEGAVVLALTASAGRDERHYAEPDRFILHREQPTPPVDWGHPTCPVASLANVQARVGLEALLARFEGFAALPADLSWNKALTVRGPHALPLALTPAGDGATSSAWVGSP</sequence>
<dbReference type="EMBL" id="FOAP01000009">
    <property type="protein sequence ID" value="SEL90475.1"/>
    <property type="molecule type" value="Genomic_DNA"/>
</dbReference>
<evidence type="ECO:0008006" key="4">
    <source>
        <dbReference type="Google" id="ProtNLM"/>
    </source>
</evidence>
<keyword evidence="3" id="KW-1185">Reference proteome</keyword>
<dbReference type="GO" id="GO:0005506">
    <property type="term" value="F:iron ion binding"/>
    <property type="evidence" value="ECO:0007669"/>
    <property type="project" value="InterPro"/>
</dbReference>
<dbReference type="SUPFAM" id="SSF48264">
    <property type="entry name" value="Cytochrome P450"/>
    <property type="match status" value="1"/>
</dbReference>
<dbReference type="GO" id="GO:0020037">
    <property type="term" value="F:heme binding"/>
    <property type="evidence" value="ECO:0007669"/>
    <property type="project" value="InterPro"/>
</dbReference>
<dbReference type="GO" id="GO:0016705">
    <property type="term" value="F:oxidoreductase activity, acting on paired donors, with incorporation or reduction of molecular oxygen"/>
    <property type="evidence" value="ECO:0007669"/>
    <property type="project" value="InterPro"/>
</dbReference>
<dbReference type="InterPro" id="IPR036396">
    <property type="entry name" value="Cyt_P450_sf"/>
</dbReference>
<comment type="similarity">
    <text evidence="1">Belongs to the cytochrome P450 family.</text>
</comment>
<dbReference type="PANTHER" id="PTHR46696">
    <property type="entry name" value="P450, PUTATIVE (EUROFUNG)-RELATED"/>
    <property type="match status" value="1"/>
</dbReference>
<dbReference type="InterPro" id="IPR002397">
    <property type="entry name" value="Cyt_P450_B"/>
</dbReference>
<evidence type="ECO:0000313" key="3">
    <source>
        <dbReference type="Proteomes" id="UP000182719"/>
    </source>
</evidence>
<dbReference type="RefSeq" id="WP_075007923.1">
    <property type="nucleotide sequence ID" value="NZ_FOAP01000009.1"/>
</dbReference>
<protein>
    <recommendedName>
        <fullName evidence="4">Cytochrome P450</fullName>
    </recommendedName>
</protein>
<dbReference type="OrthoDB" id="4258484at2"/>
<evidence type="ECO:0000256" key="1">
    <source>
        <dbReference type="ARBA" id="ARBA00010617"/>
    </source>
</evidence>
<dbReference type="Pfam" id="PF00067">
    <property type="entry name" value="p450"/>
    <property type="match status" value="1"/>
</dbReference>
<gene>
    <name evidence="2" type="ORF">SAMN05444354_109255</name>
</gene>
<dbReference type="PANTHER" id="PTHR46696:SF1">
    <property type="entry name" value="CYTOCHROME P450 YJIB-RELATED"/>
    <property type="match status" value="1"/>
</dbReference>
<dbReference type="AlphaFoldDB" id="A0A1H7U113"/>
<dbReference type="GO" id="GO:0004497">
    <property type="term" value="F:monooxygenase activity"/>
    <property type="evidence" value="ECO:0007669"/>
    <property type="project" value="InterPro"/>
</dbReference>
<accession>A0A1H7U113</accession>